<organism evidence="1">
    <name type="scientific">Coccolithus braarudii</name>
    <dbReference type="NCBI Taxonomy" id="221442"/>
    <lineage>
        <taxon>Eukaryota</taxon>
        <taxon>Haptista</taxon>
        <taxon>Haptophyta</taxon>
        <taxon>Prymnesiophyceae</taxon>
        <taxon>Coccolithales</taxon>
        <taxon>Coccolithaceae</taxon>
        <taxon>Coccolithus</taxon>
    </lineage>
</organism>
<proteinExistence type="predicted"/>
<dbReference type="AlphaFoldDB" id="A0A7S0L982"/>
<reference evidence="1" key="1">
    <citation type="submission" date="2021-01" db="EMBL/GenBank/DDBJ databases">
        <authorList>
            <person name="Corre E."/>
            <person name="Pelletier E."/>
            <person name="Niang G."/>
            <person name="Scheremetjew M."/>
            <person name="Finn R."/>
            <person name="Kale V."/>
            <person name="Holt S."/>
            <person name="Cochrane G."/>
            <person name="Meng A."/>
            <person name="Brown T."/>
            <person name="Cohen L."/>
        </authorList>
    </citation>
    <scope>NUCLEOTIDE SEQUENCE</scope>
    <source>
        <strain evidence="1">PLY182g</strain>
    </source>
</reference>
<gene>
    <name evidence="1" type="ORF">CPEL01642_LOCUS9189</name>
</gene>
<sequence length="108" mass="11426">MDIVCAFRKLAGEAGCRPHRCFPLPVYPYEKGRTQVAKEAIAKALAGQVQIVQEKAGTSNAELPEDIDAGGAVDAVQDGGNFARFGEPARVNLGPDAGEHLGTRHVRA</sequence>
<protein>
    <submittedName>
        <fullName evidence="1">Uncharacterized protein</fullName>
    </submittedName>
</protein>
<name>A0A7S0L982_9EUKA</name>
<evidence type="ECO:0000313" key="1">
    <source>
        <dbReference type="EMBL" id="CAD8605854.1"/>
    </source>
</evidence>
<accession>A0A7S0L982</accession>
<dbReference type="EMBL" id="HBEY01019132">
    <property type="protein sequence ID" value="CAD8605854.1"/>
    <property type="molecule type" value="Transcribed_RNA"/>
</dbReference>